<proteinExistence type="predicted"/>
<evidence type="ECO:0000313" key="2">
    <source>
        <dbReference type="Proteomes" id="UP000029981"/>
    </source>
</evidence>
<reference evidence="1 2" key="1">
    <citation type="journal article" date="2009" name="Nat. Genet.">
        <title>The genome of the cucumber, Cucumis sativus L.</title>
        <authorList>
            <person name="Huang S."/>
            <person name="Li R."/>
            <person name="Zhang Z."/>
            <person name="Li L."/>
            <person name="Gu X."/>
            <person name="Fan W."/>
            <person name="Lucas W.J."/>
            <person name="Wang X."/>
            <person name="Xie B."/>
            <person name="Ni P."/>
            <person name="Ren Y."/>
            <person name="Zhu H."/>
            <person name="Li J."/>
            <person name="Lin K."/>
            <person name="Jin W."/>
            <person name="Fei Z."/>
            <person name="Li G."/>
            <person name="Staub J."/>
            <person name="Kilian A."/>
            <person name="van der Vossen E.A."/>
            <person name="Wu Y."/>
            <person name="Guo J."/>
            <person name="He J."/>
            <person name="Jia Z."/>
            <person name="Ren Y."/>
            <person name="Tian G."/>
            <person name="Lu Y."/>
            <person name="Ruan J."/>
            <person name="Qian W."/>
            <person name="Wang M."/>
            <person name="Huang Q."/>
            <person name="Li B."/>
            <person name="Xuan Z."/>
            <person name="Cao J."/>
            <person name="Asan"/>
            <person name="Wu Z."/>
            <person name="Zhang J."/>
            <person name="Cai Q."/>
            <person name="Bai Y."/>
            <person name="Zhao B."/>
            <person name="Han Y."/>
            <person name="Li Y."/>
            <person name="Li X."/>
            <person name="Wang S."/>
            <person name="Shi Q."/>
            <person name="Liu S."/>
            <person name="Cho W.K."/>
            <person name="Kim J.Y."/>
            <person name="Xu Y."/>
            <person name="Heller-Uszynska K."/>
            <person name="Miao H."/>
            <person name="Cheng Z."/>
            <person name="Zhang S."/>
            <person name="Wu J."/>
            <person name="Yang Y."/>
            <person name="Kang H."/>
            <person name="Li M."/>
            <person name="Liang H."/>
            <person name="Ren X."/>
            <person name="Shi Z."/>
            <person name="Wen M."/>
            <person name="Jian M."/>
            <person name="Yang H."/>
            <person name="Zhang G."/>
            <person name="Yang Z."/>
            <person name="Chen R."/>
            <person name="Liu S."/>
            <person name="Li J."/>
            <person name="Ma L."/>
            <person name="Liu H."/>
            <person name="Zhou Y."/>
            <person name="Zhao J."/>
            <person name="Fang X."/>
            <person name="Li G."/>
            <person name="Fang L."/>
            <person name="Li Y."/>
            <person name="Liu D."/>
            <person name="Zheng H."/>
            <person name="Zhang Y."/>
            <person name="Qin N."/>
            <person name="Li Z."/>
            <person name="Yang G."/>
            <person name="Yang S."/>
            <person name="Bolund L."/>
            <person name="Kristiansen K."/>
            <person name="Zheng H."/>
            <person name="Li S."/>
            <person name="Zhang X."/>
            <person name="Yang H."/>
            <person name="Wang J."/>
            <person name="Sun R."/>
            <person name="Zhang B."/>
            <person name="Jiang S."/>
            <person name="Wang J."/>
            <person name="Du Y."/>
            <person name="Li S."/>
        </authorList>
    </citation>
    <scope>NUCLEOTIDE SEQUENCE [LARGE SCALE GENOMIC DNA]</scope>
    <source>
        <strain evidence="2">cv. 9930</strain>
    </source>
</reference>
<dbReference type="Proteomes" id="UP000029981">
    <property type="component" value="Chromosome 3"/>
</dbReference>
<accession>A0A0A0LAA7</accession>
<dbReference type="AlphaFoldDB" id="A0A0A0LAA7"/>
<reference evidence="1 2" key="2">
    <citation type="journal article" date="2009" name="PLoS ONE">
        <title>An integrated genetic and cytogenetic map of the cucumber genome.</title>
        <authorList>
            <person name="Ren Y."/>
            <person name="Zhang Z."/>
            <person name="Liu J."/>
            <person name="Staub J.E."/>
            <person name="Han Y."/>
            <person name="Cheng Z."/>
            <person name="Li X."/>
            <person name="Lu J."/>
            <person name="Miao H."/>
            <person name="Kang H."/>
            <person name="Xie B."/>
            <person name="Gu X."/>
            <person name="Wang X."/>
            <person name="Du Y."/>
            <person name="Jin W."/>
            <person name="Huang S."/>
        </authorList>
    </citation>
    <scope>NUCLEOTIDE SEQUENCE [LARGE SCALE GENOMIC DNA]</scope>
    <source>
        <strain evidence="2">cv. 9930</strain>
    </source>
</reference>
<reference evidence="1 2" key="4">
    <citation type="journal article" date="2011" name="BMC Genomics">
        <title>RNA-Seq improves annotation of protein-coding genes in the cucumber genome.</title>
        <authorList>
            <person name="Li Z."/>
            <person name="Zhang Z."/>
            <person name="Yan P."/>
            <person name="Huang S."/>
            <person name="Fei Z."/>
            <person name="Lin K."/>
        </authorList>
    </citation>
    <scope>NUCLEOTIDE SEQUENCE [LARGE SCALE GENOMIC DNA]</scope>
    <source>
        <strain evidence="2">cv. 9930</strain>
    </source>
</reference>
<evidence type="ECO:0000313" key="1">
    <source>
        <dbReference type="EMBL" id="KGN57547.1"/>
    </source>
</evidence>
<protein>
    <submittedName>
        <fullName evidence="1">Uncharacterized protein</fullName>
    </submittedName>
</protein>
<reference evidence="1 2" key="3">
    <citation type="journal article" date="2010" name="BMC Genomics">
        <title>Transcriptome sequencing and comparative analysis of cucumber flowers with different sex types.</title>
        <authorList>
            <person name="Guo S."/>
            <person name="Zheng Y."/>
            <person name="Joung J.G."/>
            <person name="Liu S."/>
            <person name="Zhang Z."/>
            <person name="Crasta O.R."/>
            <person name="Sobral B.W."/>
            <person name="Xu Y."/>
            <person name="Huang S."/>
            <person name="Fei Z."/>
        </authorList>
    </citation>
    <scope>NUCLEOTIDE SEQUENCE [LARGE SCALE GENOMIC DNA]</scope>
    <source>
        <strain evidence="2">cv. 9930</strain>
    </source>
</reference>
<dbReference type="Gramene" id="KGN57547">
    <property type="protein sequence ID" value="KGN57547"/>
    <property type="gene ID" value="Csa_3G208700"/>
</dbReference>
<gene>
    <name evidence="1" type="ORF">Csa_3G208700</name>
</gene>
<organism evidence="1 2">
    <name type="scientific">Cucumis sativus</name>
    <name type="common">Cucumber</name>
    <dbReference type="NCBI Taxonomy" id="3659"/>
    <lineage>
        <taxon>Eukaryota</taxon>
        <taxon>Viridiplantae</taxon>
        <taxon>Streptophyta</taxon>
        <taxon>Embryophyta</taxon>
        <taxon>Tracheophyta</taxon>
        <taxon>Spermatophyta</taxon>
        <taxon>Magnoliopsida</taxon>
        <taxon>eudicotyledons</taxon>
        <taxon>Gunneridae</taxon>
        <taxon>Pentapetalae</taxon>
        <taxon>rosids</taxon>
        <taxon>fabids</taxon>
        <taxon>Cucurbitales</taxon>
        <taxon>Cucurbitaceae</taxon>
        <taxon>Benincaseae</taxon>
        <taxon>Cucumis</taxon>
    </lineage>
</organism>
<sequence>MQTEIKALVIAGMDWYDFFKLDEGTMKVKRCMTDDKKNKISKKDPCGQSSCDHSFGNVRSNERQSEIGVKHLKFNNMEISKLIFIIHPVLELIMEGDSKGKTKTKENEAP</sequence>
<keyword evidence="2" id="KW-1185">Reference proteome</keyword>
<dbReference type="EMBL" id="CM002924">
    <property type="protein sequence ID" value="KGN57547.1"/>
    <property type="molecule type" value="Genomic_DNA"/>
</dbReference>
<name>A0A0A0LAA7_CUCSA</name>